<keyword evidence="1" id="KW-0472">Membrane</keyword>
<evidence type="ECO:0000313" key="3">
    <source>
        <dbReference type="Proteomes" id="UP000297986"/>
    </source>
</evidence>
<keyword evidence="1" id="KW-0812">Transmembrane</keyword>
<evidence type="ECO:0000256" key="1">
    <source>
        <dbReference type="SAM" id="Phobius"/>
    </source>
</evidence>
<organism evidence="2 3">
    <name type="scientific">Streptococcus rubneri</name>
    <dbReference type="NCBI Taxonomy" id="1234680"/>
    <lineage>
        <taxon>Bacteria</taxon>
        <taxon>Bacillati</taxon>
        <taxon>Bacillota</taxon>
        <taxon>Bacilli</taxon>
        <taxon>Lactobacillales</taxon>
        <taxon>Streptococcaceae</taxon>
        <taxon>Streptococcus</taxon>
    </lineage>
</organism>
<feature type="transmembrane region" description="Helical" evidence="1">
    <location>
        <begin position="7"/>
        <end position="25"/>
    </location>
</feature>
<dbReference type="Proteomes" id="UP000297986">
    <property type="component" value="Unassembled WGS sequence"/>
</dbReference>
<dbReference type="AlphaFoldDB" id="A0A4Z1DZ50"/>
<proteinExistence type="predicted"/>
<sequence length="79" mass="8684">MKKITLYALVQGLAIFLITGLLTLLVKGDFFFRFLAPIFGILAAIMRFGTASLMKVFVPTLYEGSANKKKGDASKDSHQ</sequence>
<keyword evidence="1" id="KW-1133">Transmembrane helix</keyword>
<comment type="caution">
    <text evidence="2">The sequence shown here is derived from an EMBL/GenBank/DDBJ whole genome shotgun (WGS) entry which is preliminary data.</text>
</comment>
<evidence type="ECO:0008006" key="4">
    <source>
        <dbReference type="Google" id="ProtNLM"/>
    </source>
</evidence>
<evidence type="ECO:0000313" key="2">
    <source>
        <dbReference type="EMBL" id="TGN92799.1"/>
    </source>
</evidence>
<protein>
    <recommendedName>
        <fullName evidence="4">Excreted peptide</fullName>
    </recommendedName>
</protein>
<keyword evidence="3" id="KW-1185">Reference proteome</keyword>
<dbReference type="EMBL" id="SRRP01000001">
    <property type="protein sequence ID" value="TGN92799.1"/>
    <property type="molecule type" value="Genomic_DNA"/>
</dbReference>
<reference evidence="2 3" key="1">
    <citation type="submission" date="2019-04" db="EMBL/GenBank/DDBJ databases">
        <title>Genome sequencing of Streptococcus rubneri DSM 26920(T).</title>
        <authorList>
            <person name="Kook J.-K."/>
            <person name="Park S.-N."/>
            <person name="Lim Y.K."/>
        </authorList>
    </citation>
    <scope>NUCLEOTIDE SEQUENCE [LARGE SCALE GENOMIC DNA]</scope>
    <source>
        <strain evidence="2 3">DSM 26920</strain>
    </source>
</reference>
<gene>
    <name evidence="2" type="ORF">E5S68_07830</name>
</gene>
<name>A0A4Z1DZ50_9STRE</name>
<accession>A0A4Z1DZ50</accession>
<feature type="transmembrane region" description="Helical" evidence="1">
    <location>
        <begin position="31"/>
        <end position="49"/>
    </location>
</feature>
<dbReference type="RefSeq" id="WP_135783028.1">
    <property type="nucleotide sequence ID" value="NZ_JADMRL010000003.1"/>
</dbReference>
<dbReference type="OrthoDB" id="2235925at2"/>